<dbReference type="AlphaFoldDB" id="E5A9F6"/>
<evidence type="ECO:0000313" key="2">
    <source>
        <dbReference type="EMBL" id="CBY00297.1"/>
    </source>
</evidence>
<sequence length="75" mass="8203">MKTSSHTKNSQASPTPVPTPERINSICLSFYDINTPEAPERLLQSQSPNAPSTWNSSAEHNLNQAHLAHNLPEPA</sequence>
<dbReference type="HOGENOM" id="CLU_2671523_0_0_1"/>
<accession>E5A9F6</accession>
<keyword evidence="3" id="KW-1185">Reference proteome</keyword>
<dbReference type="InParanoid" id="E5A9F6"/>
<feature type="compositionally biased region" description="Polar residues" evidence="1">
    <location>
        <begin position="1"/>
        <end position="14"/>
    </location>
</feature>
<feature type="region of interest" description="Disordered" evidence="1">
    <location>
        <begin position="38"/>
        <end position="75"/>
    </location>
</feature>
<name>E5A9F6_LEPMJ</name>
<dbReference type="GeneID" id="13293225"/>
<reference evidence="3" key="1">
    <citation type="journal article" date="2011" name="Nat. Commun.">
        <title>Effector diversification within compartments of the Leptosphaeria maculans genome affected by Repeat-Induced Point mutations.</title>
        <authorList>
            <person name="Rouxel T."/>
            <person name="Grandaubert J."/>
            <person name="Hane J.K."/>
            <person name="Hoede C."/>
            <person name="van de Wouw A.P."/>
            <person name="Couloux A."/>
            <person name="Dominguez V."/>
            <person name="Anthouard V."/>
            <person name="Bally P."/>
            <person name="Bourras S."/>
            <person name="Cozijnsen A.J."/>
            <person name="Ciuffetti L.M."/>
            <person name="Degrave A."/>
            <person name="Dilmaghani A."/>
            <person name="Duret L."/>
            <person name="Fudal I."/>
            <person name="Goodwin S.B."/>
            <person name="Gout L."/>
            <person name="Glaser N."/>
            <person name="Linglin J."/>
            <person name="Kema G.H.J."/>
            <person name="Lapalu N."/>
            <person name="Lawrence C.B."/>
            <person name="May K."/>
            <person name="Meyer M."/>
            <person name="Ollivier B."/>
            <person name="Poulain J."/>
            <person name="Schoch C.L."/>
            <person name="Simon A."/>
            <person name="Spatafora J.W."/>
            <person name="Stachowiak A."/>
            <person name="Turgeon B.G."/>
            <person name="Tyler B.M."/>
            <person name="Vincent D."/>
            <person name="Weissenbach J."/>
            <person name="Amselem J."/>
            <person name="Quesneville H."/>
            <person name="Oliver R.P."/>
            <person name="Wincker P."/>
            <person name="Balesdent M.-H."/>
            <person name="Howlett B.J."/>
        </authorList>
    </citation>
    <scope>NUCLEOTIDE SEQUENCE [LARGE SCALE GENOMIC DNA]</scope>
    <source>
        <strain evidence="3">JN3 / isolate v23.1.3 / race Av1-4-5-6-7-8</strain>
    </source>
</reference>
<proteinExistence type="predicted"/>
<protein>
    <submittedName>
        <fullName evidence="2">Predicted protein</fullName>
    </submittedName>
</protein>
<evidence type="ECO:0000313" key="3">
    <source>
        <dbReference type="Proteomes" id="UP000002668"/>
    </source>
</evidence>
<organism evidence="3">
    <name type="scientific">Leptosphaeria maculans (strain JN3 / isolate v23.1.3 / race Av1-4-5-6-7-8)</name>
    <name type="common">Blackleg fungus</name>
    <name type="synonym">Phoma lingam</name>
    <dbReference type="NCBI Taxonomy" id="985895"/>
    <lineage>
        <taxon>Eukaryota</taxon>
        <taxon>Fungi</taxon>
        <taxon>Dikarya</taxon>
        <taxon>Ascomycota</taxon>
        <taxon>Pezizomycotina</taxon>
        <taxon>Dothideomycetes</taxon>
        <taxon>Pleosporomycetidae</taxon>
        <taxon>Pleosporales</taxon>
        <taxon>Pleosporineae</taxon>
        <taxon>Leptosphaeriaceae</taxon>
        <taxon>Plenodomus</taxon>
        <taxon>Plenodomus lingam/Leptosphaeria maculans species complex</taxon>
    </lineage>
</organism>
<dbReference type="RefSeq" id="XP_003843776.1">
    <property type="nucleotide sequence ID" value="XM_003843728.1"/>
</dbReference>
<dbReference type="Proteomes" id="UP000002668">
    <property type="component" value="Genome"/>
</dbReference>
<dbReference type="VEuPathDB" id="FungiDB:LEMA_uP014270.1"/>
<dbReference type="EMBL" id="FP929138">
    <property type="protein sequence ID" value="CBY00297.1"/>
    <property type="molecule type" value="Genomic_DNA"/>
</dbReference>
<evidence type="ECO:0000256" key="1">
    <source>
        <dbReference type="SAM" id="MobiDB-lite"/>
    </source>
</evidence>
<feature type="compositionally biased region" description="Polar residues" evidence="1">
    <location>
        <begin position="43"/>
        <end position="64"/>
    </location>
</feature>
<gene>
    <name evidence="2" type="ORF">LEMA_uP014270.1</name>
</gene>
<feature type="region of interest" description="Disordered" evidence="1">
    <location>
        <begin position="1"/>
        <end position="21"/>
    </location>
</feature>